<dbReference type="Proteomes" id="UP000664480">
    <property type="component" value="Unassembled WGS sequence"/>
</dbReference>
<organism evidence="1 2">
    <name type="scientific">Algoriphagus pacificus</name>
    <dbReference type="NCBI Taxonomy" id="2811234"/>
    <lineage>
        <taxon>Bacteria</taxon>
        <taxon>Pseudomonadati</taxon>
        <taxon>Bacteroidota</taxon>
        <taxon>Cytophagia</taxon>
        <taxon>Cytophagales</taxon>
        <taxon>Cyclobacteriaceae</taxon>
        <taxon>Algoriphagus</taxon>
    </lineage>
</organism>
<proteinExistence type="predicted"/>
<evidence type="ECO:0000313" key="2">
    <source>
        <dbReference type="Proteomes" id="UP000664480"/>
    </source>
</evidence>
<comment type="caution">
    <text evidence="1">The sequence shown here is derived from an EMBL/GenBank/DDBJ whole genome shotgun (WGS) entry which is preliminary data.</text>
</comment>
<dbReference type="InterPro" id="IPR023393">
    <property type="entry name" value="START-like_dom_sf"/>
</dbReference>
<dbReference type="Gene3D" id="3.30.530.20">
    <property type="match status" value="1"/>
</dbReference>
<dbReference type="CDD" id="cd07820">
    <property type="entry name" value="SRPBCC_3"/>
    <property type="match status" value="1"/>
</dbReference>
<dbReference type="RefSeq" id="WP_206588026.1">
    <property type="nucleotide sequence ID" value="NZ_JAFKCU010000005.1"/>
</dbReference>
<dbReference type="EMBL" id="JAFKCU010000005">
    <property type="protein sequence ID" value="MBN7817351.1"/>
    <property type="molecule type" value="Genomic_DNA"/>
</dbReference>
<protein>
    <submittedName>
        <fullName evidence="1">SRPBCC family protein</fullName>
    </submittedName>
</protein>
<accession>A0ABS3CME0</accession>
<evidence type="ECO:0000313" key="1">
    <source>
        <dbReference type="EMBL" id="MBN7817351.1"/>
    </source>
</evidence>
<reference evidence="1 2" key="1">
    <citation type="submission" date="2021-03" db="EMBL/GenBank/DDBJ databases">
        <title>novel species isolated from a fishpond in China.</title>
        <authorList>
            <person name="Lu H."/>
            <person name="Cai Z."/>
        </authorList>
    </citation>
    <scope>NUCLEOTIDE SEQUENCE [LARGE SCALE GENOMIC DNA]</scope>
    <source>
        <strain evidence="1 2">YJ13C</strain>
    </source>
</reference>
<name>A0ABS3CME0_9BACT</name>
<dbReference type="SUPFAM" id="SSF55961">
    <property type="entry name" value="Bet v1-like"/>
    <property type="match status" value="1"/>
</dbReference>
<gene>
    <name evidence="1" type="ORF">J0A69_18065</name>
</gene>
<sequence>MPSIGITTEIKADISVVFDLSRSIDLHKISTSHTNETAIAGKTEGLIELGEFVTWKAKHFGVYQKLTTRITEYERPSFFVDEMVSGAFKSFRHEHHFKETTTGTMMTDYFHYVSPFGWIGRLVDTLFLKKYMTKLLLKRNETIKSFAESDRYKELIGF</sequence>
<keyword evidence="2" id="KW-1185">Reference proteome</keyword>